<feature type="region of interest" description="Disordered" evidence="1">
    <location>
        <begin position="1077"/>
        <end position="1113"/>
    </location>
</feature>
<feature type="compositionally biased region" description="Polar residues" evidence="1">
    <location>
        <begin position="647"/>
        <end position="661"/>
    </location>
</feature>
<feature type="region of interest" description="Disordered" evidence="1">
    <location>
        <begin position="788"/>
        <end position="843"/>
    </location>
</feature>
<feature type="compositionally biased region" description="Pro residues" evidence="1">
    <location>
        <begin position="306"/>
        <end position="315"/>
    </location>
</feature>
<evidence type="ECO:0000256" key="1">
    <source>
        <dbReference type="SAM" id="MobiDB-lite"/>
    </source>
</evidence>
<feature type="compositionally biased region" description="Low complexity" evidence="1">
    <location>
        <begin position="696"/>
        <end position="706"/>
    </location>
</feature>
<feature type="compositionally biased region" description="Pro residues" evidence="1">
    <location>
        <begin position="663"/>
        <end position="681"/>
    </location>
</feature>
<feature type="compositionally biased region" description="Pro residues" evidence="1">
    <location>
        <begin position="793"/>
        <end position="809"/>
    </location>
</feature>
<dbReference type="EMBL" id="AMKT01000028">
    <property type="protein sequence ID" value="OXG25108.1"/>
    <property type="molecule type" value="Genomic_DNA"/>
</dbReference>
<proteinExistence type="predicted"/>
<feature type="region of interest" description="Disordered" evidence="1">
    <location>
        <begin position="1"/>
        <end position="281"/>
    </location>
</feature>
<feature type="compositionally biased region" description="Pro residues" evidence="1">
    <location>
        <begin position="496"/>
        <end position="516"/>
    </location>
</feature>
<organism evidence="2 3">
    <name type="scientific">Cryptococcus neoformans Tu259-1</name>
    <dbReference type="NCBI Taxonomy" id="1230072"/>
    <lineage>
        <taxon>Eukaryota</taxon>
        <taxon>Fungi</taxon>
        <taxon>Dikarya</taxon>
        <taxon>Basidiomycota</taxon>
        <taxon>Agaricomycotina</taxon>
        <taxon>Tremellomycetes</taxon>
        <taxon>Tremellales</taxon>
        <taxon>Cryptococcaceae</taxon>
        <taxon>Cryptococcus</taxon>
        <taxon>Cryptococcus neoformans species complex</taxon>
    </lineage>
</organism>
<feature type="compositionally biased region" description="Pro residues" evidence="1">
    <location>
        <begin position="23"/>
        <end position="35"/>
    </location>
</feature>
<name>A0A854QIF9_CRYNE</name>
<feature type="compositionally biased region" description="Polar residues" evidence="1">
    <location>
        <begin position="584"/>
        <end position="599"/>
    </location>
</feature>
<evidence type="ECO:0008006" key="4">
    <source>
        <dbReference type="Google" id="ProtNLM"/>
    </source>
</evidence>
<feature type="compositionally biased region" description="Basic residues" evidence="1">
    <location>
        <begin position="686"/>
        <end position="695"/>
    </location>
</feature>
<feature type="compositionally biased region" description="Acidic residues" evidence="1">
    <location>
        <begin position="1031"/>
        <end position="1048"/>
    </location>
</feature>
<feature type="compositionally biased region" description="Polar residues" evidence="1">
    <location>
        <begin position="1082"/>
        <end position="1113"/>
    </location>
</feature>
<feature type="compositionally biased region" description="Pro residues" evidence="1">
    <location>
        <begin position="244"/>
        <end position="253"/>
    </location>
</feature>
<feature type="compositionally biased region" description="Low complexity" evidence="1">
    <location>
        <begin position="550"/>
        <end position="569"/>
    </location>
</feature>
<feature type="region of interest" description="Disordered" evidence="1">
    <location>
        <begin position="293"/>
        <end position="347"/>
    </location>
</feature>
<feature type="region of interest" description="Disordered" evidence="1">
    <location>
        <begin position="1027"/>
        <end position="1057"/>
    </location>
</feature>
<evidence type="ECO:0000313" key="3">
    <source>
        <dbReference type="Proteomes" id="UP000199727"/>
    </source>
</evidence>
<sequence length="1401" mass="149169">MGSAFSRSAKAPQDNMSHNAPSYRPPSPQQPPSTVPQPRNASSDILQLRAAALRSSRARSQDPRPPALAEIFGAAPPASTTGMSSQQAPARLERISKPKPSLADRIGKPNLSPVAPDDREEGEISDDEYEPPGGEGSMLARRIGGTRVTPVQAAFNGIRSKAMHHIERSSAGAPSSRPGRSTSRFEPAATSLDGVFPRHRVPSLPVHEPSPPPQTPPPPSDTVLPSPRIQTPPLPSTSVDLVPSTPPRSPSLPPREQVVEAATLPLPLQEERYPEAKTPPLSPQEEIFEAKTPPLAPNFAPSSLPNSPPGTPPLSPTFEFSDSKETWTRPPTPEFEGAAEEEQGERTWDNEDALLNEEVPLELGSPLAAPASNAPEEENDDYMDIIRNLLYEGVDPEVLIARGAPPEHVMAVCREIVQGTRERNDFGEQETPDVDYSREASMAYAIEPSEGTVPSSENMVDDEMLGESPESEATVEPLAYRVDSAQSSANVESPRPEAPGSPEPQFPTPMLLPPSQPIVDAVNEVPLESRSSPRLENLLPPSLPVPDIPPASSSASSGDQPAQSAQPAPSTLPIGLASLPPRPTNNLPPSGSTSQSPVPSVQLPMPSSPANRQQPSKKKKKKKKGNQEGARANAAANASTGAGPGPSTMSNQAISQANQTGPSQPPQPSQPHPHPPPPTKPPKMTKMTKKEKKAARAQAAAAAAAASTLTSHSGPAGLPPRPAVYPESHHAAAYIQDPYAMYPAHLQPQMQTHLQHQYQPQRQPQPDLSLAFQQPAVFDMNVEVPVAPLVQGQPPPPQTAAPPLPPGSPPADLQTVLSESKRKVLESMRRRKEASVQPSAPVTPALEAPALTWSRGSTTPAIQSAELHSTGMSIGTGGLDRSVQEEAAALEREFLSMHMSGASIASHADPKSVTQSRSMSMEMDVDVDMEIDEPEEGEILVMSPRVSAPAPALTPAPASALPPILSTSATVPERPANAGGNLPVRRGIKRAHAEDLNESRTVSAPAARPPLAARRLFCAPLRPHQLKISLDEDSDSGDSDDEGDDDDEERRRIEADEKQRKLEEEIARLKAQIAMKKRRKLQSGQASGAVTPTATDTGSNADMEVQETSTPQDQGNLNIVKSAVIQSIGKPKGEGPVRSSTPADIKQLTQELALKEAQKEAHEEVMQVHAPVAGVTFPQDSAITESVVAMPGAENDEVAFKVGGSNDHTAISSASQTSQPSTLTIEHPTSQSQQLSFHTYKPILSHYPELSRTLAHLSSSSSMAASSSSLDPFLNVDQGLLDSIMLTNRSQTDPSVTLCSAEVGGGKCADRNCLALHLNKTLIPSDEDLVEYVFESITAPQGRIGNADKAKEKIRIAVKLAKNSLATVSGGLERRQDHSAQPDSNEQYKKLLEKVGQILQG</sequence>
<protein>
    <recommendedName>
        <fullName evidence="4">Zinc-finger domain-containing protein</fullName>
    </recommendedName>
</protein>
<feature type="compositionally biased region" description="Low complexity" evidence="1">
    <location>
        <begin position="627"/>
        <end position="641"/>
    </location>
</feature>
<feature type="compositionally biased region" description="Basic and acidic residues" evidence="1">
    <location>
        <begin position="819"/>
        <end position="828"/>
    </location>
</feature>
<evidence type="ECO:0000313" key="2">
    <source>
        <dbReference type="EMBL" id="OXG25108.1"/>
    </source>
</evidence>
<accession>A0A854QIF9</accession>
<feature type="compositionally biased region" description="Basic residues" evidence="1">
    <location>
        <begin position="615"/>
        <end position="624"/>
    </location>
</feature>
<feature type="region of interest" description="Disordered" evidence="1">
    <location>
        <begin position="445"/>
        <end position="724"/>
    </location>
</feature>
<feature type="compositionally biased region" description="Pro residues" evidence="1">
    <location>
        <begin position="208"/>
        <end position="220"/>
    </location>
</feature>
<comment type="caution">
    <text evidence="2">The sequence shown here is derived from an EMBL/GenBank/DDBJ whole genome shotgun (WGS) entry which is preliminary data.</text>
</comment>
<dbReference type="Proteomes" id="UP000199727">
    <property type="component" value="Unassembled WGS sequence"/>
</dbReference>
<dbReference type="OrthoDB" id="2576160at2759"/>
<feature type="compositionally biased region" description="Low complexity" evidence="1">
    <location>
        <begin position="46"/>
        <end position="55"/>
    </location>
</feature>
<reference evidence="2 3" key="1">
    <citation type="submission" date="2017-06" db="EMBL/GenBank/DDBJ databases">
        <title>Global population genomics of the pathogenic fungus Cryptococcus neoformans var. grubii.</title>
        <authorList>
            <person name="Cuomo C."/>
            <person name="Litvintseva A."/>
            <person name="Chen Y."/>
            <person name="Young S."/>
            <person name="Zeng Q."/>
            <person name="Chapman S."/>
            <person name="Gujja S."/>
            <person name="Saif S."/>
            <person name="Birren B."/>
        </authorList>
    </citation>
    <scope>NUCLEOTIDE SEQUENCE [LARGE SCALE GENOMIC DNA]</scope>
    <source>
        <strain evidence="2 3">Tu259-1</strain>
    </source>
</reference>
<gene>
    <name evidence="2" type="ORF">C361_02110</name>
</gene>
<feature type="compositionally biased region" description="Polar residues" evidence="1">
    <location>
        <begin position="78"/>
        <end position="88"/>
    </location>
</feature>
<feature type="compositionally biased region" description="Acidic residues" evidence="1">
    <location>
        <begin position="118"/>
        <end position="130"/>
    </location>
</feature>